<protein>
    <recommendedName>
        <fullName evidence="3">GNAT family N-acetyltransferase</fullName>
    </recommendedName>
</protein>
<comment type="caution">
    <text evidence="1">The sequence shown here is derived from an EMBL/GenBank/DDBJ whole genome shotgun (WGS) entry which is preliminary data.</text>
</comment>
<dbReference type="SUPFAM" id="SSF55729">
    <property type="entry name" value="Acyl-CoA N-acyltransferases (Nat)"/>
    <property type="match status" value="1"/>
</dbReference>
<evidence type="ECO:0000313" key="2">
    <source>
        <dbReference type="Proteomes" id="UP000237682"/>
    </source>
</evidence>
<reference evidence="1 2" key="1">
    <citation type="submission" date="2018-02" db="EMBL/GenBank/DDBJ databases">
        <title>Whole genome sequencing of endophytic bacterium.</title>
        <authorList>
            <person name="Eedara R."/>
            <person name="Podile A.R."/>
        </authorList>
    </citation>
    <scope>NUCLEOTIDE SEQUENCE [LARGE SCALE GENOMIC DNA]</scope>
    <source>
        <strain evidence="1 2">RP1T</strain>
    </source>
</reference>
<organism evidence="1 2">
    <name type="scientific">Labrys okinawensis</name>
    <dbReference type="NCBI Taxonomy" id="346911"/>
    <lineage>
        <taxon>Bacteria</taxon>
        <taxon>Pseudomonadati</taxon>
        <taxon>Pseudomonadota</taxon>
        <taxon>Alphaproteobacteria</taxon>
        <taxon>Hyphomicrobiales</taxon>
        <taxon>Xanthobacteraceae</taxon>
        <taxon>Labrys</taxon>
    </lineage>
</organism>
<evidence type="ECO:0000313" key="1">
    <source>
        <dbReference type="EMBL" id="PRH89345.1"/>
    </source>
</evidence>
<evidence type="ECO:0008006" key="3">
    <source>
        <dbReference type="Google" id="ProtNLM"/>
    </source>
</evidence>
<sequence>MQDQLAAEAEIVCRKARQEDLGSASELLNRYHVDRLGPEERRNGFISALFTPAQLREMAEDIGVFVAVSRGQVLACLCCYDSASPALPPPYRTMSAHFDAWLFRGRALSTWRCFAYGPVCIDVPARGRGVLRRLFTTMLPEVRQRYQAGTAFVAKDNPRSLAAHIDQLGMAPVGEFSHDGQAFVALAFTVD</sequence>
<gene>
    <name evidence="1" type="ORF">C5L14_01780</name>
</gene>
<dbReference type="RefSeq" id="WP_105860309.1">
    <property type="nucleotide sequence ID" value="NZ_PUEJ01000001.1"/>
</dbReference>
<dbReference type="AlphaFoldDB" id="A0A2S9QJ18"/>
<proteinExistence type="predicted"/>
<dbReference type="Gene3D" id="3.40.630.30">
    <property type="match status" value="1"/>
</dbReference>
<accession>A0A2S9QJ18</accession>
<name>A0A2S9QJ18_9HYPH</name>
<dbReference type="InterPro" id="IPR016181">
    <property type="entry name" value="Acyl_CoA_acyltransferase"/>
</dbReference>
<keyword evidence="2" id="KW-1185">Reference proteome</keyword>
<dbReference type="OrthoDB" id="5109343at2"/>
<dbReference type="EMBL" id="PUEJ01000001">
    <property type="protein sequence ID" value="PRH89345.1"/>
    <property type="molecule type" value="Genomic_DNA"/>
</dbReference>
<dbReference type="Proteomes" id="UP000237682">
    <property type="component" value="Unassembled WGS sequence"/>
</dbReference>